<dbReference type="InterPro" id="IPR050112">
    <property type="entry name" value="Urease_alpha_subunit"/>
</dbReference>
<dbReference type="EMBL" id="JBBDHD010000334">
    <property type="protein sequence ID" value="MFH7600670.1"/>
    <property type="molecule type" value="Genomic_DNA"/>
</dbReference>
<accession>A0ABW7PQH3</accession>
<protein>
    <submittedName>
        <fullName evidence="4">Urease subunit alpha</fullName>
    </submittedName>
</protein>
<proteinExistence type="predicted"/>
<comment type="caution">
    <text evidence="4">The sequence shown here is derived from an EMBL/GenBank/DDBJ whole genome shotgun (WGS) entry which is preliminary data.</text>
</comment>
<gene>
    <name evidence="4" type="ORF">WDV06_37110</name>
</gene>
<keyword evidence="2" id="KW-0378">Hydrolase</keyword>
<evidence type="ECO:0000313" key="4">
    <source>
        <dbReference type="EMBL" id="MFH7600670.1"/>
    </source>
</evidence>
<evidence type="ECO:0000256" key="1">
    <source>
        <dbReference type="ARBA" id="ARBA00022723"/>
    </source>
</evidence>
<dbReference type="Pfam" id="PF00449">
    <property type="entry name" value="Urease_alpha"/>
    <property type="match status" value="1"/>
</dbReference>
<keyword evidence="5" id="KW-1185">Reference proteome</keyword>
<sequence length="93" mass="9875">MDPHEYASVFGPRAGDRVRLGDSGLTVRVEHDAQKPGDEFLAGFGKTARDGLHLKGAAVRATCDVVISNVLVIDAVLGIKKVSIGIREGRIHA</sequence>
<dbReference type="Proteomes" id="UP001610631">
    <property type="component" value="Unassembled WGS sequence"/>
</dbReference>
<reference evidence="4 5" key="1">
    <citation type="submission" date="2024-03" db="EMBL/GenBank/DDBJ databases">
        <title>Whole genome sequencing of Streptomyces racemochromogenes, to identify antimicrobial biosynthetic gene clusters.</title>
        <authorList>
            <person name="Suryawanshi P."/>
            <person name="Krishnaraj P.U."/>
            <person name="Arun Y.P."/>
            <person name="Suryawanshi M.P."/>
            <person name="Rakshit O."/>
        </authorList>
    </citation>
    <scope>NUCLEOTIDE SEQUENCE [LARGE SCALE GENOMIC DNA]</scope>
    <source>
        <strain evidence="4 5">AUDT626</strain>
    </source>
</reference>
<evidence type="ECO:0000259" key="3">
    <source>
        <dbReference type="Pfam" id="PF00449"/>
    </source>
</evidence>
<dbReference type="InterPro" id="IPR011612">
    <property type="entry name" value="Urease_alpha_N_dom"/>
</dbReference>
<feature type="non-terminal residue" evidence="4">
    <location>
        <position position="93"/>
    </location>
</feature>
<name>A0ABW7PQH3_9ACTN</name>
<keyword evidence="1" id="KW-0479">Metal-binding</keyword>
<organism evidence="4 5">
    <name type="scientific">Streptomyces racemochromogenes</name>
    <dbReference type="NCBI Taxonomy" id="67353"/>
    <lineage>
        <taxon>Bacteria</taxon>
        <taxon>Bacillati</taxon>
        <taxon>Actinomycetota</taxon>
        <taxon>Actinomycetes</taxon>
        <taxon>Kitasatosporales</taxon>
        <taxon>Streptomycetaceae</taxon>
        <taxon>Streptomyces</taxon>
    </lineage>
</organism>
<dbReference type="InterPro" id="IPR011059">
    <property type="entry name" value="Metal-dep_hydrolase_composite"/>
</dbReference>
<evidence type="ECO:0000313" key="5">
    <source>
        <dbReference type="Proteomes" id="UP001610631"/>
    </source>
</evidence>
<evidence type="ECO:0000256" key="2">
    <source>
        <dbReference type="ARBA" id="ARBA00022801"/>
    </source>
</evidence>
<dbReference type="Gene3D" id="2.30.40.10">
    <property type="entry name" value="Urease, subunit C, domain 1"/>
    <property type="match status" value="1"/>
</dbReference>
<feature type="domain" description="Urease alpha-subunit N-terminal" evidence="3">
    <location>
        <begin position="2"/>
        <end position="92"/>
    </location>
</feature>
<dbReference type="PANTHER" id="PTHR43440:SF1">
    <property type="entry name" value="UREASE"/>
    <property type="match status" value="1"/>
</dbReference>
<dbReference type="SUPFAM" id="SSF51338">
    <property type="entry name" value="Composite domain of metallo-dependent hydrolases"/>
    <property type="match status" value="1"/>
</dbReference>
<dbReference type="PANTHER" id="PTHR43440">
    <property type="entry name" value="UREASE"/>
    <property type="match status" value="1"/>
</dbReference>